<evidence type="ECO:0000256" key="3">
    <source>
        <dbReference type="ARBA" id="ARBA00022692"/>
    </source>
</evidence>
<dbReference type="InterPro" id="IPR036259">
    <property type="entry name" value="MFS_trans_sf"/>
</dbReference>
<dbReference type="PANTHER" id="PTHR23502">
    <property type="entry name" value="MAJOR FACILITATOR SUPERFAMILY"/>
    <property type="match status" value="1"/>
</dbReference>
<feature type="transmembrane region" description="Helical" evidence="6">
    <location>
        <begin position="111"/>
        <end position="136"/>
    </location>
</feature>
<comment type="subcellular location">
    <subcellularLocation>
        <location evidence="1">Membrane</location>
        <topology evidence="1">Multi-pass membrane protein</topology>
    </subcellularLocation>
</comment>
<comment type="caution">
    <text evidence="7">The sequence shown here is derived from an EMBL/GenBank/DDBJ whole genome shotgun (WGS) entry which is preliminary data.</text>
</comment>
<protein>
    <recommendedName>
        <fullName evidence="9">Major facilitator superfamily (MFS) profile domain-containing protein</fullName>
    </recommendedName>
</protein>
<evidence type="ECO:0000256" key="2">
    <source>
        <dbReference type="ARBA" id="ARBA00022448"/>
    </source>
</evidence>
<evidence type="ECO:0000256" key="6">
    <source>
        <dbReference type="SAM" id="Phobius"/>
    </source>
</evidence>
<dbReference type="GO" id="GO:0005886">
    <property type="term" value="C:plasma membrane"/>
    <property type="evidence" value="ECO:0007669"/>
    <property type="project" value="TreeGrafter"/>
</dbReference>
<dbReference type="AlphaFoldDB" id="A0A8X7NJC5"/>
<dbReference type="Gene3D" id="1.20.1250.20">
    <property type="entry name" value="MFS general substrate transporter like domains"/>
    <property type="match status" value="1"/>
</dbReference>
<keyword evidence="2" id="KW-0813">Transport</keyword>
<name>A0A8X7NJC5_CANPA</name>
<evidence type="ECO:0000313" key="7">
    <source>
        <dbReference type="EMBL" id="KAF6051279.1"/>
    </source>
</evidence>
<evidence type="ECO:0008006" key="9">
    <source>
        <dbReference type="Google" id="ProtNLM"/>
    </source>
</evidence>
<evidence type="ECO:0000313" key="8">
    <source>
        <dbReference type="Proteomes" id="UP000590412"/>
    </source>
</evidence>
<reference evidence="7" key="1">
    <citation type="submission" date="2020-03" db="EMBL/GenBank/DDBJ databases">
        <title>FDA dAtabase for Regulatory Grade micrObial Sequences (FDA-ARGOS): Supporting development and validation of Infectious Disease Dx tests.</title>
        <authorList>
            <person name="Campos J."/>
            <person name="Goldberg B."/>
            <person name="Tallon L."/>
            <person name="Sadzewicz L."/>
            <person name="Vavikolanu K."/>
            <person name="Mehta A."/>
            <person name="Aluvathingal J."/>
            <person name="Nadendla S."/>
            <person name="Nandy P."/>
            <person name="Geyer C."/>
            <person name="Yan Y."/>
            <person name="Sichtig H."/>
        </authorList>
    </citation>
    <scope>NUCLEOTIDE SEQUENCE [LARGE SCALE GENOMIC DNA]</scope>
    <source>
        <strain evidence="7">FDAARGOS_652</strain>
    </source>
</reference>
<feature type="transmembrane region" description="Helical" evidence="6">
    <location>
        <begin position="82"/>
        <end position="104"/>
    </location>
</feature>
<gene>
    <name evidence="7" type="ORF">FOB60_003947</name>
</gene>
<evidence type="ECO:0000256" key="5">
    <source>
        <dbReference type="ARBA" id="ARBA00023136"/>
    </source>
</evidence>
<feature type="transmembrane region" description="Helical" evidence="6">
    <location>
        <begin position="148"/>
        <end position="170"/>
    </location>
</feature>
<feature type="transmembrane region" description="Helical" evidence="6">
    <location>
        <begin position="53"/>
        <end position="70"/>
    </location>
</feature>
<organism evidence="7 8">
    <name type="scientific">Candida parapsilosis</name>
    <name type="common">Yeast</name>
    <dbReference type="NCBI Taxonomy" id="5480"/>
    <lineage>
        <taxon>Eukaryota</taxon>
        <taxon>Fungi</taxon>
        <taxon>Dikarya</taxon>
        <taxon>Ascomycota</taxon>
        <taxon>Saccharomycotina</taxon>
        <taxon>Pichiomycetes</taxon>
        <taxon>Debaryomycetaceae</taxon>
        <taxon>Candida/Lodderomyces clade</taxon>
        <taxon>Candida</taxon>
    </lineage>
</organism>
<dbReference type="GO" id="GO:0022857">
    <property type="term" value="F:transmembrane transporter activity"/>
    <property type="evidence" value="ECO:0007669"/>
    <property type="project" value="TreeGrafter"/>
</dbReference>
<accession>A0A8X7NJC5</accession>
<proteinExistence type="predicted"/>
<dbReference type="SUPFAM" id="SSF103473">
    <property type="entry name" value="MFS general substrate transporter"/>
    <property type="match status" value="1"/>
</dbReference>
<dbReference type="Proteomes" id="UP000590412">
    <property type="component" value="Unassembled WGS sequence"/>
</dbReference>
<keyword evidence="4 6" id="KW-1133">Transmembrane helix</keyword>
<keyword evidence="3 6" id="KW-0812">Transmembrane</keyword>
<dbReference type="EMBL" id="JABWAB010000005">
    <property type="protein sequence ID" value="KAF6051279.1"/>
    <property type="molecule type" value="Genomic_DNA"/>
</dbReference>
<evidence type="ECO:0000256" key="4">
    <source>
        <dbReference type="ARBA" id="ARBA00022989"/>
    </source>
</evidence>
<keyword evidence="5 6" id="KW-0472">Membrane</keyword>
<dbReference type="OrthoDB" id="9986881at2759"/>
<sequence length="184" mass="20394">MSKNGWSQGVGQLPYISMLLGTLVGGLIVIWGERRYNQVMDENDGKPVPEERLPPMMLGSVTFTIGMFWLGWGGAYGNKVHWIVPTIGAFFVGNGLMLIFLPCFNYIIDCYLLYAASALAANTFLRSAFGAAFPLFARQMFVNMKIQWAATLLGCLGAAMIPVPFLFYFFGKKVRASSKYAFVL</sequence>
<feature type="transmembrane region" description="Helical" evidence="6">
    <location>
        <begin position="12"/>
        <end position="32"/>
    </location>
</feature>
<evidence type="ECO:0000256" key="1">
    <source>
        <dbReference type="ARBA" id="ARBA00004141"/>
    </source>
</evidence>
<dbReference type="PANTHER" id="PTHR23502:SF31">
    <property type="entry name" value="POLYAMINE TRANSPORTER 1"/>
    <property type="match status" value="1"/>
</dbReference>